<accession>A0A0N1HZ95</accession>
<keyword evidence="1" id="KW-0175">Coiled coil</keyword>
<feature type="region of interest" description="Disordered" evidence="2">
    <location>
        <begin position="318"/>
        <end position="356"/>
    </location>
</feature>
<feature type="compositionally biased region" description="Polar residues" evidence="2">
    <location>
        <begin position="342"/>
        <end position="351"/>
    </location>
</feature>
<feature type="region of interest" description="Disordered" evidence="2">
    <location>
        <begin position="1454"/>
        <end position="1478"/>
    </location>
</feature>
<dbReference type="VEuPathDB" id="TriTrypDB:Lsey_0049_0120"/>
<sequence length="1824" mass="188890">MTTLHGGGYSNAFPLDDVGSSTSSHQGQHVPATFKPIPLKSFSVVVSLVPADQLRLSSSPPSALPNLVVEGAGGAAGVGGPTCMASSVPATGAVAHPGLMANASFSAAGPSFAFTKSFGDVFALKRPSRGGGGGPLASSGHSNSSLGGVHGLGASSAAAAAAAAVKGLADPSVSETPVPNSQDSYRIHLLLPAEYQQSSEQATPAYPSAIDASTGKQPQTHGSADTGGRGGGGEGGEGLSAATSSLALLRTPKRKQVAQVSKHWVLFQQLVRFVLSMIPRFEPPPTPPGFAFPVDLCLSFVQNSSFFSAAEATQQVRVGGGSPSRLVPSDPSPGSSPAAPSTLSKSTTQDPLVSGAEREARRAYMEAYLNLALQCDQVSCLKELQSFVGYNTYVKSGLADFRAMLRAPSSGDVRQLSTGDGQTEALSKNPLHDASSCLSCRPQYTVSTPSSAPRRADGNTEVAAAVVTSTTAPLASTVPETARRTSVFGSLVPSSRASEVSSQHAGSLGVSPPMLARSQPHYISFPSTVLDEPQRSLSSTAAAVELVASAAQSSATHPSGSHGVPDTAGAKTPLGVSASGVSGAPSLSPPDGASLTQGLAKPATRRKASSTASAQPELAACRTLTRGESAAASTESALADTSTTLAKRLAQPPSSSGSHHPLGSSGLLHSRHSLPTYGSLLLDAAAFRVRSEGNEAIGDDGGSSVASSHSDYSSLGSSASHSGSERRRGHNSRHRQGHDRYHHRRELRSGKQHDEPGYAGRNDHAKAAKKRPSIDGAEGVAAPPAIASEPAAAATAGITATAATAPSRTHAKALVPIGPETQRMLEECFRMMDTQGCGYASATDCLRFYLCATPGTLAEVLHLYASAASQAEDAAPGAPAEAAAGRIPHGGQLEALLPSWMRDCESVVVGNPDYLMSCSRFVDAVREILAVLAAMEHTFAAANTAGPVVSVEADKASLTSRSSKTQVSAGGNGVSHSETPASSAPSRRGLPAVLTTSTEHAGSARSHFIESPVPVEDAECDGSAVGAIISPLESWIDSYWLLMYSHVFSAVAALVVGAEAAGLRAALLGIRQKAYLEMTAQVATVVAAAAALRQQNGEGGELAVEATAQPPVNPPNLPVIGAAPPLELVYPPWLLQEAASAIAAQPPILGCFDALELLSLLYVMCEGGIGVVGMEDVLRWLSNPVFLSHVPFNLDEFASVLDVLSCSLPFADVLHCLRRCSKAPPIDSWSAGDAEAGARKAGSDSSSASASRQQHAHLLRLVSRCATADPVGGREFNELVQEQRWRRGGDAGGRNCAQCQLTRGVLEQQALLLDGLSDENLKLQRRVAELEAAAATVAAAPSAMPMASQASTNVQQSATNTATATTTTSARRDAIRDTCSSAVRPLSSLPPSPASNGASVESKGLMEEGAQRGADVQVSSPMSESPAASPPSEAAVRAPPHPVTIELVPAFTSESDEADDNNDSMISAPDALSHHRSPKQVRVAETQVARAGPLLYTVPPKLEGRQPHVLRFNFYLCRTAQRERKWSSAGAVSSSSGGTGAGGGPSAAQASPPVERITVRDTAGRRVVALKLSNNVLYVLGRDVHQRPARLPLVTAPLSKNASQHHRTSLGASSSPSSPVRHPQTNAKGQYHVNVVLGRVQNMLYPNYEGADCDGRNSPYSLMCRGNALGSSLGAAPCNADGPGRDLLDRSATSGGERSVTQSDSGFPSATTRASIEDSEPQRSVLRVELKAHTWFVLQLRMNWELRTVDVVVTCAAAASTTTSPHRTCCSVEAGERASLVYEGRVRMLDAATVTGLSYVEICPRRELLVAYCNMLIRYEAECT</sequence>
<feature type="compositionally biased region" description="Low complexity" evidence="2">
    <location>
        <begin position="1527"/>
        <end position="1536"/>
    </location>
</feature>
<evidence type="ECO:0000256" key="1">
    <source>
        <dbReference type="SAM" id="Coils"/>
    </source>
</evidence>
<feature type="region of interest" description="Disordered" evidence="2">
    <location>
        <begin position="1348"/>
        <end position="1374"/>
    </location>
</feature>
<feature type="compositionally biased region" description="Low complexity" evidence="2">
    <location>
        <begin position="702"/>
        <end position="722"/>
    </location>
</feature>
<feature type="region of interest" description="Disordered" evidence="2">
    <location>
        <begin position="208"/>
        <end position="239"/>
    </location>
</feature>
<evidence type="ECO:0000313" key="4">
    <source>
        <dbReference type="Proteomes" id="UP000038009"/>
    </source>
</evidence>
<feature type="region of interest" description="Disordered" evidence="2">
    <location>
        <begin position="411"/>
        <end position="434"/>
    </location>
</feature>
<feature type="region of interest" description="Disordered" evidence="2">
    <location>
        <begin position="645"/>
        <end position="667"/>
    </location>
</feature>
<feature type="region of interest" description="Disordered" evidence="2">
    <location>
        <begin position="1596"/>
        <end position="1630"/>
    </location>
</feature>
<feature type="compositionally biased region" description="Basic residues" evidence="2">
    <location>
        <begin position="727"/>
        <end position="746"/>
    </location>
</feature>
<name>A0A0N1HZ95_LEPSE</name>
<feature type="region of interest" description="Disordered" evidence="2">
    <location>
        <begin position="1410"/>
        <end position="1440"/>
    </location>
</feature>
<evidence type="ECO:0000256" key="2">
    <source>
        <dbReference type="SAM" id="MobiDB-lite"/>
    </source>
</evidence>
<feature type="region of interest" description="Disordered" evidence="2">
    <location>
        <begin position="960"/>
        <end position="989"/>
    </location>
</feature>
<evidence type="ECO:0000313" key="3">
    <source>
        <dbReference type="EMBL" id="KPI88465.1"/>
    </source>
</evidence>
<evidence type="ECO:0008006" key="5">
    <source>
        <dbReference type="Google" id="ProtNLM"/>
    </source>
</evidence>
<dbReference type="EMBL" id="LJSK01000049">
    <property type="protein sequence ID" value="KPI88465.1"/>
    <property type="molecule type" value="Genomic_DNA"/>
</dbReference>
<dbReference type="OMA" id="ECFRMMD"/>
<feature type="region of interest" description="Disordered" evidence="2">
    <location>
        <begin position="553"/>
        <end position="618"/>
    </location>
</feature>
<protein>
    <recommendedName>
        <fullName evidence="5">EF-hand domain-containing protein</fullName>
    </recommendedName>
</protein>
<feature type="region of interest" description="Disordered" evidence="2">
    <location>
        <begin position="1230"/>
        <end position="1249"/>
    </location>
</feature>
<proteinExistence type="predicted"/>
<feature type="coiled-coil region" evidence="1">
    <location>
        <begin position="1306"/>
        <end position="1333"/>
    </location>
</feature>
<feature type="compositionally biased region" description="Low complexity" evidence="2">
    <location>
        <begin position="573"/>
        <end position="590"/>
    </location>
</feature>
<organism evidence="3 4">
    <name type="scientific">Leptomonas seymouri</name>
    <dbReference type="NCBI Taxonomy" id="5684"/>
    <lineage>
        <taxon>Eukaryota</taxon>
        <taxon>Discoba</taxon>
        <taxon>Euglenozoa</taxon>
        <taxon>Kinetoplastea</taxon>
        <taxon>Metakinetoplastina</taxon>
        <taxon>Trypanosomatida</taxon>
        <taxon>Trypanosomatidae</taxon>
        <taxon>Leishmaniinae</taxon>
        <taxon>Leptomonas</taxon>
    </lineage>
</organism>
<comment type="caution">
    <text evidence="3">The sequence shown here is derived from an EMBL/GenBank/DDBJ whole genome shotgun (WGS) entry which is preliminary data.</text>
</comment>
<feature type="compositionally biased region" description="Basic and acidic residues" evidence="2">
    <location>
        <begin position="747"/>
        <end position="766"/>
    </location>
</feature>
<feature type="compositionally biased region" description="Polar residues" evidence="2">
    <location>
        <begin position="1691"/>
        <end position="1714"/>
    </location>
</feature>
<feature type="compositionally biased region" description="Gly residues" evidence="2">
    <location>
        <begin position="225"/>
        <end position="238"/>
    </location>
</feature>
<feature type="compositionally biased region" description="Polar residues" evidence="2">
    <location>
        <begin position="960"/>
        <end position="985"/>
    </location>
</feature>
<feature type="compositionally biased region" description="Low complexity" evidence="2">
    <location>
        <begin position="1348"/>
        <end position="1369"/>
    </location>
</feature>
<keyword evidence="4" id="KW-1185">Reference proteome</keyword>
<feature type="compositionally biased region" description="Polar residues" evidence="2">
    <location>
        <begin position="415"/>
        <end position="426"/>
    </location>
</feature>
<feature type="compositionally biased region" description="Low complexity" evidence="2">
    <location>
        <begin position="328"/>
        <end position="341"/>
    </location>
</feature>
<feature type="region of interest" description="Disordered" evidence="2">
    <location>
        <begin position="695"/>
        <end position="780"/>
    </location>
</feature>
<reference evidence="3 4" key="1">
    <citation type="journal article" date="2015" name="PLoS Pathog.">
        <title>Leptomonas seymouri: Adaptations to the Dixenous Life Cycle Analyzed by Genome Sequencing, Transcriptome Profiling and Co-infection with Leishmania donovani.</title>
        <authorList>
            <person name="Kraeva N."/>
            <person name="Butenko A."/>
            <person name="Hlavacova J."/>
            <person name="Kostygov A."/>
            <person name="Myskova J."/>
            <person name="Grybchuk D."/>
            <person name="Lestinova T."/>
            <person name="Votypka J."/>
            <person name="Volf P."/>
            <person name="Opperdoes F."/>
            <person name="Flegontov P."/>
            <person name="Lukes J."/>
            <person name="Yurchenko V."/>
        </authorList>
    </citation>
    <scope>NUCLEOTIDE SEQUENCE [LARGE SCALE GENOMIC DNA]</scope>
    <source>
        <strain evidence="3 4">ATCC 30220</strain>
    </source>
</reference>
<dbReference type="Proteomes" id="UP000038009">
    <property type="component" value="Unassembled WGS sequence"/>
</dbReference>
<feature type="region of interest" description="Disordered" evidence="2">
    <location>
        <begin position="1681"/>
        <end position="1718"/>
    </location>
</feature>
<feature type="region of interest" description="Disordered" evidence="2">
    <location>
        <begin position="1526"/>
        <end position="1555"/>
    </location>
</feature>
<feature type="compositionally biased region" description="Low complexity" evidence="2">
    <location>
        <begin position="1418"/>
        <end position="1438"/>
    </location>
</feature>
<feature type="region of interest" description="Disordered" evidence="2">
    <location>
        <begin position="1382"/>
        <end position="1401"/>
    </location>
</feature>
<gene>
    <name evidence="3" type="ORF">ABL78_2427</name>
</gene>
<dbReference type="OrthoDB" id="243643at2759"/>